<dbReference type="EMBL" id="OZ004255">
    <property type="protein sequence ID" value="CAK7901011.1"/>
    <property type="molecule type" value="Genomic_DNA"/>
</dbReference>
<keyword evidence="2" id="KW-0285">Flavoprotein</keyword>
<name>A0ABP0E9N3_9ASCO</name>
<dbReference type="Pfam" id="PF07992">
    <property type="entry name" value="Pyr_redox_2"/>
    <property type="match status" value="1"/>
</dbReference>
<reference evidence="6 7" key="1">
    <citation type="submission" date="2024-01" db="EMBL/GenBank/DDBJ databases">
        <authorList>
            <consortium name="Genoscope - CEA"/>
            <person name="William W."/>
        </authorList>
    </citation>
    <scope>NUCLEOTIDE SEQUENCE [LARGE SCALE GENOMIC DNA]</scope>
    <source>
        <strain evidence="6 7">29B2s-10</strain>
    </source>
</reference>
<evidence type="ECO:0000256" key="2">
    <source>
        <dbReference type="ARBA" id="ARBA00022630"/>
    </source>
</evidence>
<dbReference type="InterPro" id="IPR036188">
    <property type="entry name" value="FAD/NAD-bd_sf"/>
</dbReference>
<evidence type="ECO:0000259" key="5">
    <source>
        <dbReference type="Pfam" id="PF07992"/>
    </source>
</evidence>
<evidence type="ECO:0000313" key="7">
    <source>
        <dbReference type="Proteomes" id="UP001497600"/>
    </source>
</evidence>
<dbReference type="PANTHER" id="PTHR43735:SF3">
    <property type="entry name" value="FERROPTOSIS SUPPRESSOR PROTEIN 1"/>
    <property type="match status" value="1"/>
</dbReference>
<keyword evidence="3" id="KW-0274">FAD</keyword>
<organism evidence="6 7">
    <name type="scientific">[Candida] anglica</name>
    <dbReference type="NCBI Taxonomy" id="148631"/>
    <lineage>
        <taxon>Eukaryota</taxon>
        <taxon>Fungi</taxon>
        <taxon>Dikarya</taxon>
        <taxon>Ascomycota</taxon>
        <taxon>Saccharomycotina</taxon>
        <taxon>Pichiomycetes</taxon>
        <taxon>Debaryomycetaceae</taxon>
        <taxon>Kurtzmaniella</taxon>
    </lineage>
</organism>
<keyword evidence="7" id="KW-1185">Reference proteome</keyword>
<feature type="domain" description="FAD/NAD(P)-binding" evidence="5">
    <location>
        <begin position="2"/>
        <end position="285"/>
    </location>
</feature>
<dbReference type="PANTHER" id="PTHR43735">
    <property type="entry name" value="APOPTOSIS-INDUCING FACTOR 1"/>
    <property type="match status" value="1"/>
</dbReference>
<dbReference type="PRINTS" id="PR00368">
    <property type="entry name" value="FADPNR"/>
</dbReference>
<accession>A0ABP0E9N3</accession>
<evidence type="ECO:0000256" key="4">
    <source>
        <dbReference type="ARBA" id="ARBA00023002"/>
    </source>
</evidence>
<dbReference type="Proteomes" id="UP001497600">
    <property type="component" value="Chromosome C"/>
</dbReference>
<proteinExistence type="inferred from homology"/>
<dbReference type="PRINTS" id="PR00411">
    <property type="entry name" value="PNDRDTASEI"/>
</dbReference>
<comment type="similarity">
    <text evidence="1">Belongs to the FAD-dependent oxidoreductase family.</text>
</comment>
<gene>
    <name evidence="6" type="primary">AIF1</name>
    <name evidence="6" type="ORF">CAAN4_C10022</name>
</gene>
<evidence type="ECO:0000256" key="1">
    <source>
        <dbReference type="ARBA" id="ARBA00006442"/>
    </source>
</evidence>
<sequence length="368" mass="39711">MSIVIIGGNFAAIAAARNTFDQIIAAGKKDDYEVTVISASEKVWCNTTAPRLLVEPEHFEKTVRPVKDFLKESSKGVKFNFIHATAEKSDFDAKTVTVKGSNGSQTVKYDYLVVATGTKSLSSAFKLNGSFEESHSSVKELNKQIIASQRIAIVGGGPTGVETAGEIAYSYPKKEVVLYTGSSGPLDFMGTKKSNTASKMLTDLKVKVVNNKRSTSVVTAENGKTTLTFGDEGSEVFDLYIPAISGKPNTSFIDSKYLDKGGYLDVDSHFRVKGHPEVIGFGDVLSIAKKTVVDIKFYQTKVFVATIKHDLFNKGSLVSYATGSLTIGVPISRNGGVGLIFGWSMPSFLVKVSKGKDFMIPKAIDAYK</sequence>
<protein>
    <submittedName>
        <fullName evidence="6">Apoptosis-inducing factor 1</fullName>
    </submittedName>
</protein>
<evidence type="ECO:0000313" key="6">
    <source>
        <dbReference type="EMBL" id="CAK7901011.1"/>
    </source>
</evidence>
<evidence type="ECO:0000256" key="3">
    <source>
        <dbReference type="ARBA" id="ARBA00022827"/>
    </source>
</evidence>
<dbReference type="InterPro" id="IPR023753">
    <property type="entry name" value="FAD/NAD-binding_dom"/>
</dbReference>
<dbReference type="SUPFAM" id="SSF51905">
    <property type="entry name" value="FAD/NAD(P)-binding domain"/>
    <property type="match status" value="2"/>
</dbReference>
<dbReference type="Gene3D" id="3.50.50.100">
    <property type="match status" value="1"/>
</dbReference>
<keyword evidence="4" id="KW-0560">Oxidoreductase</keyword>